<name>K2RXC5_MACPH</name>
<evidence type="ECO:0000313" key="1">
    <source>
        <dbReference type="EMBL" id="EKG14874.1"/>
    </source>
</evidence>
<reference evidence="1 2" key="1">
    <citation type="journal article" date="2012" name="BMC Genomics">
        <title>Tools to kill: Genome of one of the most destructive plant pathogenic fungi Macrophomina phaseolina.</title>
        <authorList>
            <person name="Islam M.S."/>
            <person name="Haque M.S."/>
            <person name="Islam M.M."/>
            <person name="Emdad E.M."/>
            <person name="Halim A."/>
            <person name="Hossen Q.M.M."/>
            <person name="Hossain M.Z."/>
            <person name="Ahmed B."/>
            <person name="Rahim S."/>
            <person name="Rahman M.S."/>
            <person name="Alam M.M."/>
            <person name="Hou S."/>
            <person name="Wan X."/>
            <person name="Saito J.A."/>
            <person name="Alam M."/>
        </authorList>
    </citation>
    <scope>NUCLEOTIDE SEQUENCE [LARGE SCALE GENOMIC DNA]</scope>
    <source>
        <strain evidence="1 2">MS6</strain>
    </source>
</reference>
<accession>K2RXC5</accession>
<sequence length="253" mass="28814">MWWILPSNGVNICTLVVRYDIPDFIRHFVFAAHGWTRLARPEAEYKVKTAIAFEKKKKKTLHYNAPFELTRKLHYFDFPESSCRAVRFLSHPLLFNMLVLKKRSVSLNGVLHHFLQRDPRPFASFPFLLKFDDAHVVSTQPMECRIGLSPTSEVGSIHYGFNTFSVCNSIENYTKPSKSSPSGSHSSEDCIVQGCTAQRKPCPGRSSSLGASSPGIIARRPKNYKLLEFGGPRPRFQGPQILCWQFRRPKLLG</sequence>
<evidence type="ECO:0000313" key="2">
    <source>
        <dbReference type="Proteomes" id="UP000007129"/>
    </source>
</evidence>
<dbReference type="AlphaFoldDB" id="K2RXC5"/>
<organism evidence="1 2">
    <name type="scientific">Macrophomina phaseolina (strain MS6)</name>
    <name type="common">Charcoal rot fungus</name>
    <dbReference type="NCBI Taxonomy" id="1126212"/>
    <lineage>
        <taxon>Eukaryota</taxon>
        <taxon>Fungi</taxon>
        <taxon>Dikarya</taxon>
        <taxon>Ascomycota</taxon>
        <taxon>Pezizomycotina</taxon>
        <taxon>Dothideomycetes</taxon>
        <taxon>Dothideomycetes incertae sedis</taxon>
        <taxon>Botryosphaeriales</taxon>
        <taxon>Botryosphaeriaceae</taxon>
        <taxon>Macrophomina</taxon>
    </lineage>
</organism>
<dbReference type="Proteomes" id="UP000007129">
    <property type="component" value="Unassembled WGS sequence"/>
</dbReference>
<dbReference type="HOGENOM" id="CLU_1098667_0_0_1"/>
<dbReference type="VEuPathDB" id="FungiDB:MPH_07914"/>
<gene>
    <name evidence="1" type="ORF">MPH_07914</name>
</gene>
<dbReference type="EMBL" id="AHHD01000335">
    <property type="protein sequence ID" value="EKG14874.1"/>
    <property type="molecule type" value="Genomic_DNA"/>
</dbReference>
<dbReference type="InParanoid" id="K2RXC5"/>
<comment type="caution">
    <text evidence="1">The sequence shown here is derived from an EMBL/GenBank/DDBJ whole genome shotgun (WGS) entry which is preliminary data.</text>
</comment>
<protein>
    <submittedName>
        <fullName evidence="1">Uncharacterized protein</fullName>
    </submittedName>
</protein>
<proteinExistence type="predicted"/>